<dbReference type="Pfam" id="PF00929">
    <property type="entry name" value="RNase_T"/>
    <property type="match status" value="1"/>
</dbReference>
<organism evidence="5 6">
    <name type="scientific">Candidatus Terrybacteria bacterium RIFCSPHIGHO2_01_FULL_43_35</name>
    <dbReference type="NCBI Taxonomy" id="1802361"/>
    <lineage>
        <taxon>Bacteria</taxon>
        <taxon>Candidatus Terryibacteriota</taxon>
    </lineage>
</organism>
<dbReference type="PANTHER" id="PTHR30231">
    <property type="entry name" value="DNA POLYMERASE III SUBUNIT EPSILON"/>
    <property type="match status" value="1"/>
</dbReference>
<dbReference type="GO" id="GO:0008408">
    <property type="term" value="F:3'-5' exonuclease activity"/>
    <property type="evidence" value="ECO:0007669"/>
    <property type="project" value="TreeGrafter"/>
</dbReference>
<dbReference type="CDD" id="cd06127">
    <property type="entry name" value="DEDDh"/>
    <property type="match status" value="1"/>
</dbReference>
<dbReference type="Gene3D" id="3.30.420.10">
    <property type="entry name" value="Ribonuclease H-like superfamily/Ribonuclease H"/>
    <property type="match status" value="1"/>
</dbReference>
<gene>
    <name evidence="5" type="ORF">A2828_02845</name>
</gene>
<reference evidence="5 6" key="1">
    <citation type="journal article" date="2016" name="Nat. Commun.">
        <title>Thousands of microbial genomes shed light on interconnected biogeochemical processes in an aquifer system.</title>
        <authorList>
            <person name="Anantharaman K."/>
            <person name="Brown C.T."/>
            <person name="Hug L.A."/>
            <person name="Sharon I."/>
            <person name="Castelle C.J."/>
            <person name="Probst A.J."/>
            <person name="Thomas B.C."/>
            <person name="Singh A."/>
            <person name="Wilkins M.J."/>
            <person name="Karaoz U."/>
            <person name="Brodie E.L."/>
            <person name="Williams K.H."/>
            <person name="Hubbard S.S."/>
            <person name="Banfield J.F."/>
        </authorList>
    </citation>
    <scope>NUCLEOTIDE SEQUENCE [LARGE SCALE GENOMIC DNA]</scope>
</reference>
<evidence type="ECO:0000259" key="4">
    <source>
        <dbReference type="SMART" id="SM00479"/>
    </source>
</evidence>
<keyword evidence="3" id="KW-0269">Exonuclease</keyword>
<evidence type="ECO:0000256" key="2">
    <source>
        <dbReference type="ARBA" id="ARBA00022801"/>
    </source>
</evidence>
<keyword evidence="1" id="KW-0540">Nuclease</keyword>
<dbReference type="Proteomes" id="UP000178869">
    <property type="component" value="Unassembled WGS sequence"/>
</dbReference>
<dbReference type="GO" id="GO:0003676">
    <property type="term" value="F:nucleic acid binding"/>
    <property type="evidence" value="ECO:0007669"/>
    <property type="project" value="InterPro"/>
</dbReference>
<dbReference type="InterPro" id="IPR036397">
    <property type="entry name" value="RNaseH_sf"/>
</dbReference>
<proteinExistence type="predicted"/>
<evidence type="ECO:0000313" key="6">
    <source>
        <dbReference type="Proteomes" id="UP000178869"/>
    </source>
</evidence>
<dbReference type="InterPro" id="IPR013520">
    <property type="entry name" value="Ribonucl_H"/>
</dbReference>
<comment type="caution">
    <text evidence="5">The sequence shown here is derived from an EMBL/GenBank/DDBJ whole genome shotgun (WGS) entry which is preliminary data.</text>
</comment>
<sequence length="200" mass="22961">MNSNDINNDPNIRPLAFLDTETTGRYPGMHELLEIGVVIARADNLAMMDSFAIKVKPEHIEKAEPEALAVNRWNEEEWRDALPIAEAIKIFGERARGATPVGWNVSFDRSFLEPAMNRLGLVLDDFALDYTWRDIKMDFIRWAYLTGQEEKFAPRFSLSSAMRYFGISADDHHRALPDAIATWQMAQRLEEEFAKLKIKS</sequence>
<evidence type="ECO:0000256" key="3">
    <source>
        <dbReference type="ARBA" id="ARBA00022839"/>
    </source>
</evidence>
<keyword evidence="2" id="KW-0378">Hydrolase</keyword>
<dbReference type="SMART" id="SM00479">
    <property type="entry name" value="EXOIII"/>
    <property type="match status" value="1"/>
</dbReference>
<evidence type="ECO:0000313" key="5">
    <source>
        <dbReference type="EMBL" id="OHA47347.1"/>
    </source>
</evidence>
<accession>A0A1G2PGC4</accession>
<dbReference type="InterPro" id="IPR012337">
    <property type="entry name" value="RNaseH-like_sf"/>
</dbReference>
<feature type="domain" description="Exonuclease" evidence="4">
    <location>
        <begin position="14"/>
        <end position="195"/>
    </location>
</feature>
<dbReference type="AlphaFoldDB" id="A0A1G2PGC4"/>
<name>A0A1G2PGC4_9BACT</name>
<dbReference type="SUPFAM" id="SSF53098">
    <property type="entry name" value="Ribonuclease H-like"/>
    <property type="match status" value="1"/>
</dbReference>
<dbReference type="EMBL" id="MHSR01000001">
    <property type="protein sequence ID" value="OHA47347.1"/>
    <property type="molecule type" value="Genomic_DNA"/>
</dbReference>
<protein>
    <recommendedName>
        <fullName evidence="4">Exonuclease domain-containing protein</fullName>
    </recommendedName>
</protein>
<dbReference type="PANTHER" id="PTHR30231:SF4">
    <property type="entry name" value="PROTEIN NEN2"/>
    <property type="match status" value="1"/>
</dbReference>
<evidence type="ECO:0000256" key="1">
    <source>
        <dbReference type="ARBA" id="ARBA00022722"/>
    </source>
</evidence>